<evidence type="ECO:0000313" key="2">
    <source>
        <dbReference type="EMBL" id="KRO94095.1"/>
    </source>
</evidence>
<dbReference type="EMBL" id="LICA01000179">
    <property type="protein sequence ID" value="KRO94095.1"/>
    <property type="molecule type" value="Genomic_DNA"/>
</dbReference>
<reference evidence="2 3" key="1">
    <citation type="submission" date="2015-10" db="EMBL/GenBank/DDBJ databases">
        <title>Metagenome-Assembled Genomes uncover a global brackish microbiome.</title>
        <authorList>
            <person name="Hugerth L.W."/>
            <person name="Larsson J."/>
            <person name="Alneberg J."/>
            <person name="Lindh M.V."/>
            <person name="Legrand C."/>
            <person name="Pinhassi J."/>
            <person name="Andersson A.F."/>
        </authorList>
    </citation>
    <scope>NUCLEOTIDE SEQUENCE [LARGE SCALE GENOMIC DNA]</scope>
    <source>
        <strain evidence="2">BACL26 MAG-121220-bin70</strain>
    </source>
</reference>
<protein>
    <recommendedName>
        <fullName evidence="4">Zinc ABC transporter substrate-binding protein</fullName>
    </recommendedName>
</protein>
<dbReference type="Proteomes" id="UP000051213">
    <property type="component" value="Unassembled WGS sequence"/>
</dbReference>
<feature type="signal peptide" evidence="1">
    <location>
        <begin position="1"/>
        <end position="25"/>
    </location>
</feature>
<dbReference type="InterPro" id="IPR050492">
    <property type="entry name" value="Bact_metal-bind_prot9"/>
</dbReference>
<dbReference type="InterPro" id="IPR006127">
    <property type="entry name" value="ZnuA-like"/>
</dbReference>
<dbReference type="GO" id="GO:0030001">
    <property type="term" value="P:metal ion transport"/>
    <property type="evidence" value="ECO:0007669"/>
    <property type="project" value="InterPro"/>
</dbReference>
<dbReference type="SUPFAM" id="SSF53807">
    <property type="entry name" value="Helical backbone' metal receptor"/>
    <property type="match status" value="1"/>
</dbReference>
<dbReference type="GO" id="GO:0046872">
    <property type="term" value="F:metal ion binding"/>
    <property type="evidence" value="ECO:0007669"/>
    <property type="project" value="InterPro"/>
</dbReference>
<dbReference type="AlphaFoldDB" id="A0A0R2U3P9"/>
<keyword evidence="1" id="KW-0732">Signal</keyword>
<sequence>MKKIHYNIFAILALFSALNTTGASSESPRYSESLDTSQLLVVTTNKPLAIIARAALGNSARVEFLQSASQSVHDLTLSISSLGKIQKAQLVVLLGDEVEPRVAKAVSTLPKHRVLRVLDLPFLRFDTESKQLSHDHQRDPHVWLDPQNGNLIGRAIQDRLGVRGQDIIRDVEVTRLRSILAPYVKRRYLTHHDAFGHFARGFGLASGLSIRDASGGQKGAKSQYLLRKDALANTVECVFVEPQYANKDAQGIAATLNLPIISIDPQGTSQPLRDEGYEQFMQRLVAQFSACFS</sequence>
<organism evidence="2 3">
    <name type="scientific">SAR92 bacterium BACL26 MAG-121220-bin70</name>
    <dbReference type="NCBI Taxonomy" id="1655626"/>
    <lineage>
        <taxon>Bacteria</taxon>
        <taxon>Pseudomonadati</taxon>
        <taxon>Pseudomonadota</taxon>
        <taxon>Gammaproteobacteria</taxon>
        <taxon>Cellvibrionales</taxon>
        <taxon>Porticoccaceae</taxon>
        <taxon>SAR92 clade</taxon>
    </lineage>
</organism>
<comment type="caution">
    <text evidence="2">The sequence shown here is derived from an EMBL/GenBank/DDBJ whole genome shotgun (WGS) entry which is preliminary data.</text>
</comment>
<gene>
    <name evidence="2" type="ORF">ABS24_00690</name>
</gene>
<feature type="chain" id="PRO_5006425144" description="Zinc ABC transporter substrate-binding protein" evidence="1">
    <location>
        <begin position="26"/>
        <end position="293"/>
    </location>
</feature>
<dbReference type="Pfam" id="PF01297">
    <property type="entry name" value="ZnuA"/>
    <property type="match status" value="2"/>
</dbReference>
<evidence type="ECO:0000256" key="1">
    <source>
        <dbReference type="SAM" id="SignalP"/>
    </source>
</evidence>
<evidence type="ECO:0008006" key="4">
    <source>
        <dbReference type="Google" id="ProtNLM"/>
    </source>
</evidence>
<accession>A0A0R2U3P9</accession>
<proteinExistence type="predicted"/>
<name>A0A0R2U3P9_9GAMM</name>
<dbReference type="PANTHER" id="PTHR42953">
    <property type="entry name" value="HIGH-AFFINITY ZINC UPTAKE SYSTEM PROTEIN ZNUA-RELATED"/>
    <property type="match status" value="1"/>
</dbReference>
<dbReference type="Gene3D" id="3.40.50.1980">
    <property type="entry name" value="Nitrogenase molybdenum iron protein domain"/>
    <property type="match status" value="2"/>
</dbReference>
<evidence type="ECO:0000313" key="3">
    <source>
        <dbReference type="Proteomes" id="UP000051213"/>
    </source>
</evidence>